<gene>
    <name evidence="1" type="ORF">VMCG_06079</name>
</gene>
<evidence type="ECO:0000313" key="2">
    <source>
        <dbReference type="Proteomes" id="UP000283895"/>
    </source>
</evidence>
<proteinExistence type="predicted"/>
<comment type="caution">
    <text evidence="1">The sequence shown here is derived from an EMBL/GenBank/DDBJ whole genome shotgun (WGS) entry which is preliminary data.</text>
</comment>
<evidence type="ECO:0000313" key="1">
    <source>
        <dbReference type="EMBL" id="ROW02407.1"/>
    </source>
</evidence>
<organism evidence="1 2">
    <name type="scientific">Cytospora schulzeri</name>
    <dbReference type="NCBI Taxonomy" id="448051"/>
    <lineage>
        <taxon>Eukaryota</taxon>
        <taxon>Fungi</taxon>
        <taxon>Dikarya</taxon>
        <taxon>Ascomycota</taxon>
        <taxon>Pezizomycotina</taxon>
        <taxon>Sordariomycetes</taxon>
        <taxon>Sordariomycetidae</taxon>
        <taxon>Diaporthales</taxon>
        <taxon>Cytosporaceae</taxon>
        <taxon>Cytospora</taxon>
    </lineage>
</organism>
<accession>A0A423WG50</accession>
<reference evidence="1 2" key="1">
    <citation type="submission" date="2015-09" db="EMBL/GenBank/DDBJ databases">
        <title>Host preference determinants of Valsa canker pathogens revealed by comparative genomics.</title>
        <authorList>
            <person name="Yin Z."/>
            <person name="Huang L."/>
        </authorList>
    </citation>
    <scope>NUCLEOTIDE SEQUENCE [LARGE SCALE GENOMIC DNA]</scope>
    <source>
        <strain evidence="1 2">03-1</strain>
    </source>
</reference>
<name>A0A423WG50_9PEZI</name>
<dbReference type="EMBL" id="LKEA01000017">
    <property type="protein sequence ID" value="ROW02407.1"/>
    <property type="molecule type" value="Genomic_DNA"/>
</dbReference>
<dbReference type="AlphaFoldDB" id="A0A423WG50"/>
<sequence length="112" mass="12520">MAGLSPVQIIAQMKRGDKDQAFPADDLTGKTKREWRANQRTPEFVPAARHDCHAVADQSTDDWTSSLRLRFSSRQSRPRSRSGYGPRARCAARSVGLMIGNQIAGEILHIRM</sequence>
<protein>
    <submittedName>
        <fullName evidence="1">Uncharacterized protein</fullName>
    </submittedName>
</protein>
<keyword evidence="2" id="KW-1185">Reference proteome</keyword>
<dbReference type="Proteomes" id="UP000283895">
    <property type="component" value="Unassembled WGS sequence"/>
</dbReference>